<evidence type="ECO:0000256" key="6">
    <source>
        <dbReference type="PROSITE-ProRule" id="PRU00221"/>
    </source>
</evidence>
<keyword evidence="1 6" id="KW-0853">WD repeat</keyword>
<dbReference type="PANTHER" id="PTHR46200">
    <property type="entry name" value="GATOR COMPLEX PROTEIN WDR24"/>
    <property type="match status" value="1"/>
</dbReference>
<feature type="compositionally biased region" description="Acidic residues" evidence="7">
    <location>
        <begin position="1145"/>
        <end position="1155"/>
    </location>
</feature>
<feature type="compositionally biased region" description="Polar residues" evidence="7">
    <location>
        <begin position="1559"/>
        <end position="1568"/>
    </location>
</feature>
<feature type="compositionally biased region" description="Polar residues" evidence="7">
    <location>
        <begin position="762"/>
        <end position="779"/>
    </location>
</feature>
<dbReference type="VEuPathDB" id="FungiDB:F503_07569"/>
<dbReference type="GO" id="GO:0016239">
    <property type="term" value="P:positive regulation of macroautophagy"/>
    <property type="evidence" value="ECO:0007669"/>
    <property type="project" value="TreeGrafter"/>
</dbReference>
<keyword evidence="2" id="KW-0479">Metal-binding</keyword>
<feature type="compositionally biased region" description="Basic and acidic residues" evidence="7">
    <location>
        <begin position="1505"/>
        <end position="1519"/>
    </location>
</feature>
<feature type="compositionally biased region" description="Basic and acidic residues" evidence="7">
    <location>
        <begin position="985"/>
        <end position="996"/>
    </location>
</feature>
<feature type="compositionally biased region" description="Basic and acidic residues" evidence="7">
    <location>
        <begin position="1028"/>
        <end position="1037"/>
    </location>
</feature>
<feature type="compositionally biased region" description="Polar residues" evidence="7">
    <location>
        <begin position="1081"/>
        <end position="1101"/>
    </location>
</feature>
<keyword evidence="3" id="KW-0677">Repeat</keyword>
<dbReference type="SMART" id="SM00320">
    <property type="entry name" value="WD40"/>
    <property type="match status" value="3"/>
</dbReference>
<feature type="compositionally biased region" description="Basic residues" evidence="7">
    <location>
        <begin position="529"/>
        <end position="541"/>
    </location>
</feature>
<dbReference type="PROSITE" id="PS50294">
    <property type="entry name" value="WD_REPEATS_REGION"/>
    <property type="match status" value="1"/>
</dbReference>
<feature type="region of interest" description="Disordered" evidence="7">
    <location>
        <begin position="907"/>
        <end position="1047"/>
    </location>
</feature>
<feature type="compositionally biased region" description="Basic and acidic residues" evidence="7">
    <location>
        <begin position="1569"/>
        <end position="1584"/>
    </location>
</feature>
<dbReference type="STRING" id="1262450.S3CT08"/>
<keyword evidence="5" id="KW-0862">Zinc</keyword>
<dbReference type="OMA" id="RILAYWI"/>
<dbReference type="GO" id="GO:0008270">
    <property type="term" value="F:zinc ion binding"/>
    <property type="evidence" value="ECO:0007669"/>
    <property type="project" value="UniProtKB-KW"/>
</dbReference>
<dbReference type="InterPro" id="IPR015943">
    <property type="entry name" value="WD40/YVTN_repeat-like_dom_sf"/>
</dbReference>
<feature type="region of interest" description="Disordered" evidence="7">
    <location>
        <begin position="1553"/>
        <end position="1596"/>
    </location>
</feature>
<dbReference type="PANTHER" id="PTHR46200:SF1">
    <property type="entry name" value="GATOR COMPLEX PROTEIN WDR24"/>
    <property type="match status" value="1"/>
</dbReference>
<proteinExistence type="predicted"/>
<feature type="region of interest" description="Disordered" evidence="7">
    <location>
        <begin position="1081"/>
        <end position="1122"/>
    </location>
</feature>
<gene>
    <name evidence="8" type="ORF">F503_07569</name>
</gene>
<dbReference type="GO" id="GO:0005829">
    <property type="term" value="C:cytosol"/>
    <property type="evidence" value="ECO:0007669"/>
    <property type="project" value="TreeGrafter"/>
</dbReference>
<dbReference type="InterPro" id="IPR036322">
    <property type="entry name" value="WD40_repeat_dom_sf"/>
</dbReference>
<feature type="region of interest" description="Disordered" evidence="7">
    <location>
        <begin position="1"/>
        <end position="70"/>
    </location>
</feature>
<dbReference type="GO" id="GO:0061700">
    <property type="term" value="C:GATOR2 complex"/>
    <property type="evidence" value="ECO:0007669"/>
    <property type="project" value="TreeGrafter"/>
</dbReference>
<evidence type="ECO:0000256" key="4">
    <source>
        <dbReference type="ARBA" id="ARBA00022771"/>
    </source>
</evidence>
<feature type="compositionally biased region" description="Basic and acidic residues" evidence="7">
    <location>
        <begin position="1156"/>
        <end position="1171"/>
    </location>
</feature>
<evidence type="ECO:0000313" key="8">
    <source>
        <dbReference type="EMBL" id="EPE09793.1"/>
    </source>
</evidence>
<dbReference type="InterPro" id="IPR019775">
    <property type="entry name" value="WD40_repeat_CS"/>
</dbReference>
<feature type="region of interest" description="Disordered" evidence="7">
    <location>
        <begin position="1140"/>
        <end position="1171"/>
    </location>
</feature>
<evidence type="ECO:0000256" key="7">
    <source>
        <dbReference type="SAM" id="MobiDB-lite"/>
    </source>
</evidence>
<feature type="compositionally biased region" description="Polar residues" evidence="7">
    <location>
        <begin position="543"/>
        <end position="564"/>
    </location>
</feature>
<dbReference type="InterPro" id="IPR037590">
    <property type="entry name" value="WDR24"/>
</dbReference>
<feature type="region of interest" description="Disordered" evidence="7">
    <location>
        <begin position="1492"/>
        <end position="1520"/>
    </location>
</feature>
<dbReference type="SUPFAM" id="SSF50978">
    <property type="entry name" value="WD40 repeat-like"/>
    <property type="match status" value="1"/>
</dbReference>
<feature type="compositionally biased region" description="Polar residues" evidence="7">
    <location>
        <begin position="822"/>
        <end position="833"/>
    </location>
</feature>
<feature type="region of interest" description="Disordered" evidence="7">
    <location>
        <begin position="869"/>
        <end position="888"/>
    </location>
</feature>
<accession>S3CT08</accession>
<evidence type="ECO:0000256" key="1">
    <source>
        <dbReference type="ARBA" id="ARBA00022574"/>
    </source>
</evidence>
<evidence type="ECO:0000313" key="9">
    <source>
        <dbReference type="Proteomes" id="UP000016923"/>
    </source>
</evidence>
<name>S3CT08_OPHP1</name>
<dbReference type="HOGENOM" id="CLU_002874_0_0_1"/>
<evidence type="ECO:0000256" key="5">
    <source>
        <dbReference type="ARBA" id="ARBA00022833"/>
    </source>
</evidence>
<dbReference type="Proteomes" id="UP000016923">
    <property type="component" value="Unassembled WGS sequence"/>
</dbReference>
<reference evidence="8 9" key="1">
    <citation type="journal article" date="2013" name="BMC Genomics">
        <title>The genome and transcriptome of the pine saprophyte Ophiostoma piceae, and a comparison with the bark beetle-associated pine pathogen Grosmannia clavigera.</title>
        <authorList>
            <person name="Haridas S."/>
            <person name="Wang Y."/>
            <person name="Lim L."/>
            <person name="Massoumi Alamouti S."/>
            <person name="Jackman S."/>
            <person name="Docking R."/>
            <person name="Robertson G."/>
            <person name="Birol I."/>
            <person name="Bohlmann J."/>
            <person name="Breuil C."/>
        </authorList>
    </citation>
    <scope>NUCLEOTIDE SEQUENCE [LARGE SCALE GENOMIC DNA]</scope>
    <source>
        <strain evidence="8 9">UAMH 11346</strain>
    </source>
</reference>
<keyword evidence="4" id="KW-0863">Zinc-finger</keyword>
<protein>
    <submittedName>
        <fullName evidence="8">Wd repeat-containing protein</fullName>
    </submittedName>
</protein>
<dbReference type="Pfam" id="PF00400">
    <property type="entry name" value="WD40"/>
    <property type="match status" value="2"/>
</dbReference>
<feature type="region of interest" description="Disordered" evidence="7">
    <location>
        <begin position="524"/>
        <end position="600"/>
    </location>
</feature>
<feature type="compositionally biased region" description="Basic and acidic residues" evidence="7">
    <location>
        <begin position="26"/>
        <end position="37"/>
    </location>
</feature>
<feature type="region of interest" description="Disordered" evidence="7">
    <location>
        <begin position="820"/>
        <end position="846"/>
    </location>
</feature>
<dbReference type="GO" id="GO:1904263">
    <property type="term" value="P:positive regulation of TORC1 signaling"/>
    <property type="evidence" value="ECO:0007669"/>
    <property type="project" value="TreeGrafter"/>
</dbReference>
<feature type="compositionally biased region" description="Low complexity" evidence="7">
    <location>
        <begin position="16"/>
        <end position="25"/>
    </location>
</feature>
<feature type="compositionally biased region" description="Low complexity" evidence="7">
    <location>
        <begin position="1000"/>
        <end position="1010"/>
    </location>
</feature>
<keyword evidence="9" id="KW-1185">Reference proteome</keyword>
<dbReference type="Gene3D" id="2.130.10.10">
    <property type="entry name" value="YVTN repeat-like/Quinoprotein amine dehydrogenase"/>
    <property type="match status" value="1"/>
</dbReference>
<feature type="compositionally biased region" description="Polar residues" evidence="7">
    <location>
        <begin position="1108"/>
        <end position="1119"/>
    </location>
</feature>
<feature type="region of interest" description="Disordered" evidence="7">
    <location>
        <begin position="711"/>
        <end position="782"/>
    </location>
</feature>
<dbReference type="InterPro" id="IPR001680">
    <property type="entry name" value="WD40_rpt"/>
</dbReference>
<dbReference type="PROSITE" id="PS00678">
    <property type="entry name" value="WD_REPEATS_1"/>
    <property type="match status" value="1"/>
</dbReference>
<dbReference type="eggNOG" id="KOG0269">
    <property type="taxonomic scope" value="Eukaryota"/>
</dbReference>
<feature type="compositionally biased region" description="Polar residues" evidence="7">
    <location>
        <begin position="1038"/>
        <end position="1047"/>
    </location>
</feature>
<evidence type="ECO:0000256" key="2">
    <source>
        <dbReference type="ARBA" id="ARBA00022723"/>
    </source>
</evidence>
<dbReference type="GO" id="GO:0005774">
    <property type="term" value="C:vacuolar membrane"/>
    <property type="evidence" value="ECO:0007669"/>
    <property type="project" value="TreeGrafter"/>
</dbReference>
<dbReference type="EMBL" id="KE148147">
    <property type="protein sequence ID" value="EPE09793.1"/>
    <property type="molecule type" value="Genomic_DNA"/>
</dbReference>
<feature type="compositionally biased region" description="Polar residues" evidence="7">
    <location>
        <begin position="929"/>
        <end position="948"/>
    </location>
</feature>
<organism evidence="8 9">
    <name type="scientific">Ophiostoma piceae (strain UAMH 11346)</name>
    <name type="common">Sap stain fungus</name>
    <dbReference type="NCBI Taxonomy" id="1262450"/>
    <lineage>
        <taxon>Eukaryota</taxon>
        <taxon>Fungi</taxon>
        <taxon>Dikarya</taxon>
        <taxon>Ascomycota</taxon>
        <taxon>Pezizomycotina</taxon>
        <taxon>Sordariomycetes</taxon>
        <taxon>Sordariomycetidae</taxon>
        <taxon>Ophiostomatales</taxon>
        <taxon>Ophiostomataceae</taxon>
        <taxon>Ophiostoma</taxon>
    </lineage>
</organism>
<dbReference type="PROSITE" id="PS50082">
    <property type="entry name" value="WD_REPEATS_2"/>
    <property type="match status" value="1"/>
</dbReference>
<dbReference type="OrthoDB" id="60955at2759"/>
<feature type="repeat" description="WD" evidence="6">
    <location>
        <begin position="295"/>
        <end position="336"/>
    </location>
</feature>
<feature type="compositionally biased region" description="Low complexity" evidence="7">
    <location>
        <begin position="565"/>
        <end position="600"/>
    </location>
</feature>
<evidence type="ECO:0000256" key="3">
    <source>
        <dbReference type="ARBA" id="ARBA00022737"/>
    </source>
</evidence>
<sequence length="1596" mass="171859">MQSSMRKLLGKPTPASSNSSSPAHLRSSDGSKDDGGHGRHHASGGSNGDSKSQGGGSGRPSTSPVPLLYHPTAPQEASFQVGVPIAALDKSPDGQSSILAGRHVLKSVRVDGLDVKEAFDLRALITAQAAPRANSTVSIAEQLSIRDVKWGRGRNDVHIFTACLRGKIFQYDLSRLGARTSSTTVGSGTGSDNIDFIQMQEDTRQINTLDINPSHDVFLLSGSQDGFVRLFDTRKLVADHRLGTTFKHMQGFKCNADVRHVQWSPRDGFFFACCTEQGMVLKWDIRKGNAPLQRITAHEKACASISWHPDGEHLISGGVDKACHVWDMTKTADKRQKPKYTLYTPASVAAVAWRPGQWSATLEGMRAAQVAVSYDVSGSKRAGINAVHVWDLARPTIPYKTIERFECSPSALLWKDQEFLWTAGEDGLFCQNDVTFAPRVIDRTAVSTLSFSPCGDVLTFLDERPPQPKAKKLASVHKDMPSATAAAASAVSSSAYGAGGSSDHASHYRKLVISRSDSEDDVVRSFLMPRRRRAGARKRRASSVPNMASNSTPPSSNQSRDTNASPNNHSTNGNSGNSNSGNSTARQIQNQTNSNNNNNLTVSLDKALKATGTFRPQQIMAIGHIPSAARKDTYGYLARIYLETLEHGLPPVRRDGELVSLPERVADILEQYARAAELVSQFRLAQVWRIISFAMDLLFRRRGLYHRQKRLEGPKKALSTTTSAEAQRRGGQKSGIQADKTIPKSTAEDDGEITGTVRKKSTLSSSSNGDHGTATSSRTLPVRSLLTEEIESTSNMPTPLARPVSGMAYLGEHFQGGASSGYEFQTQTSTSYGSAGGDAPSDIESLNLPPAQYKAYLSNQPRRRHLDSMPLSEVSQASHSSEKSHMSSVEGYDFYDTEAMAHAIDVPGASKGTSSKGAPNPPPVPFTNDARNTQNSQESQLSLASKLSDSPIRTPDFHRQDSTDSAAMRIFEISQASDGNALDDDNSHDHERDRHRIGGSSLNTTATSLSSRDREDGGQDARGVSRGRQPEHDEKQEQQAQLASSVGSTRLLRLNKALMSMDWSGSDLTMSATAPRDTYYRNASQDTESSSNSFTKRQSGKPTPAAGSYSSANNGTPFNNKRPILQRSASSRLDAMSVATSELLPMEEEYEDAEDKDDKEGEKEGKEGKDAAVQDRITDRDYLPWPHDPPFPYPVQGVPTSGFDYNSALNPYAIISRALSHEVRTSPLNASAMILLLKPLVPDDVIDPLQARAILRQHLSRLMGMKLFLEAALLRKLCVPGWPARKMSQMPGDDAPSGIELSKWGATGTTELGGVAAYTVITAPAQKNVIASYLCVTCKKPRDIEHDLSKLKAGTSSCTDDSVWKCGRCLSVVAPCAVCGHRDVSALAPLDQETDGGDDSSSVLSTWWYCVGCAHGGHLTCLEGWHSSAGGFASSNRIPDSGTGTEFSDGCCPLDGCGHACLPGQWRTETSVQRSDDLSRSLLSNSSFLSASSAAGREGGGAREGGGRNDIRPDGHDVGQSRAVDMVRENLGVLGTSPGRASILSGFGGLGGFGGGEARSSQTSQGRDSQGHGHFGGEPRERERRKSVKFAGTDGL</sequence>